<dbReference type="GO" id="GO:0005524">
    <property type="term" value="F:ATP binding"/>
    <property type="evidence" value="ECO:0007669"/>
    <property type="project" value="UniProtKB-UniRule"/>
</dbReference>
<proteinExistence type="inferred from homology"/>
<dbReference type="Gene3D" id="1.10.3060.10">
    <property type="entry name" value="Helical scaffold and wing domains of SecA"/>
    <property type="match status" value="1"/>
</dbReference>
<dbReference type="GO" id="GO:0046872">
    <property type="term" value="F:metal ion binding"/>
    <property type="evidence" value="ECO:0007669"/>
    <property type="project" value="UniProtKB-KW"/>
</dbReference>
<evidence type="ECO:0000256" key="3">
    <source>
        <dbReference type="ARBA" id="ARBA00007650"/>
    </source>
</evidence>
<dbReference type="HAMAP" id="MF_01382">
    <property type="entry name" value="SecA"/>
    <property type="match status" value="1"/>
</dbReference>
<evidence type="ECO:0000256" key="6">
    <source>
        <dbReference type="ARBA" id="ARBA00022490"/>
    </source>
</evidence>
<keyword evidence="5 15" id="KW-1003">Cell membrane</keyword>
<evidence type="ECO:0000256" key="13">
    <source>
        <dbReference type="ARBA" id="ARBA00023010"/>
    </source>
</evidence>
<sequence>MANLLTRILRMGEGRKVKALQKGVDAVSALEPEIEKLSDEELRAKTDEFRGRLEGGETLDDILHEAFAVVRETSRRVLGMRPFDVQVMGGIVLHEGKISEMKTGEGKTLAATMPVYLNALSSKGVHVVTVNDYLARRDAQWMGEIYEFLGLTVGLIQDEHGFEERKVAYTADITYGTNTQFGFDYLRDNIATSIDNLVQREPNYAIVDEVDSILIDEARTPLIISGLPEAAADTYYSFAKIVPRLKEGEDFEVDEKKRQVAPTESGVEKVEKFLGIENLYDDVNSNLVNHLNQALKARTLFHKDNEYIVRDGRVFIVDEFTGRVLEGRRYSEGLHQAIEAKEGVAIEEENQTVATITIQNYFRQYDKLAGMTGTAATEADEFMHIYKMAVVSVPTHKDMIREDKDDLVYKSRNAKYDAVVEDLVERHNEGQPVLVGTVSVEVSEHLAGLLKRRGIRHEVLNAKQHEREAEIIAYAGERGSVTIATNMAGRGTDIKLGEGVPEVGGLYVLGTERHESRRIDNQLRGRSGRQGDPGESRFYLSFEDELLRRFGGQRMQNVIERIGLEEDVPIEAGMVSGSVRRAQEQVESQNFQIRKRILEYDDVLNKQREIIYAIRRDILMGGTVDTWTYVEEVLSEVVGMHASEEVYPENWDMETLSAEINRFYPSRIDFGNLDVETLSNEEILEMILEDARERLEERKAEWQERTAELEKRGYARADGLDAFEEAERRTMLSIVDSRWREHLYDMEGLREGIGWRGLSQRDPLVEYKREGFDMFQEMERGLREDYVTYIYRIENVRLREEPEVQQLSYSGGGDEPNPAPKSPRKVEGKIGRNDPCPCGSGKKYKKCGMLKTPEHQRMMAENPNPAATAAAARTGTAAAAAGGGATAATAMPPELHDDAPSVSGTSPNGGSFDGDGSAAGGGGGS</sequence>
<feature type="binding site" evidence="15">
    <location>
        <position position="86"/>
    </location>
    <ligand>
        <name>ATP</name>
        <dbReference type="ChEBI" id="CHEBI:30616"/>
    </ligand>
</feature>
<dbReference type="GO" id="GO:0031522">
    <property type="term" value="C:cell envelope Sec protein transport complex"/>
    <property type="evidence" value="ECO:0007669"/>
    <property type="project" value="TreeGrafter"/>
</dbReference>
<evidence type="ECO:0000256" key="2">
    <source>
        <dbReference type="ARBA" id="ARBA00004170"/>
    </source>
</evidence>
<dbReference type="SMART" id="SM00957">
    <property type="entry name" value="SecA_DEAD"/>
    <property type="match status" value="1"/>
</dbReference>
<dbReference type="PROSITE" id="PS51196">
    <property type="entry name" value="SECA_MOTOR_DEAD"/>
    <property type="match status" value="1"/>
</dbReference>
<dbReference type="Pfam" id="PF01043">
    <property type="entry name" value="SecA_PP_bind"/>
    <property type="match status" value="1"/>
</dbReference>
<evidence type="ECO:0000256" key="1">
    <source>
        <dbReference type="ARBA" id="ARBA00001947"/>
    </source>
</evidence>
<dbReference type="InterPro" id="IPR036266">
    <property type="entry name" value="SecA_Wing/Scaffold_sf"/>
</dbReference>
<dbReference type="PROSITE" id="PS51192">
    <property type="entry name" value="HELICASE_ATP_BIND_1"/>
    <property type="match status" value="1"/>
</dbReference>
<dbReference type="FunFam" id="3.90.1440.10:FF:000002">
    <property type="entry name" value="Protein translocase subunit SecA"/>
    <property type="match status" value="1"/>
</dbReference>
<evidence type="ECO:0000259" key="20">
    <source>
        <dbReference type="PROSITE" id="PS51194"/>
    </source>
</evidence>
<dbReference type="EC" id="7.4.2.8" evidence="15"/>
<dbReference type="Pfam" id="PF21090">
    <property type="entry name" value="P-loop_SecA"/>
    <property type="match status" value="2"/>
</dbReference>
<dbReference type="InterPro" id="IPR001650">
    <property type="entry name" value="Helicase_C-like"/>
</dbReference>
<dbReference type="PANTHER" id="PTHR30612">
    <property type="entry name" value="SECA INNER MEMBRANE COMPONENT OF SEC PROTEIN SECRETION SYSTEM"/>
    <property type="match status" value="1"/>
</dbReference>
<evidence type="ECO:0000256" key="16">
    <source>
        <dbReference type="RuleBase" id="RU003874"/>
    </source>
</evidence>
<feature type="coiled-coil region" evidence="17">
    <location>
        <begin position="678"/>
        <end position="712"/>
    </location>
</feature>
<dbReference type="SUPFAM" id="SSF81767">
    <property type="entry name" value="Pre-protein crosslinking domain of SecA"/>
    <property type="match status" value="1"/>
</dbReference>
<feature type="domain" description="Helicase ATP-binding" evidence="19">
    <location>
        <begin position="88"/>
        <end position="246"/>
    </location>
</feature>
<evidence type="ECO:0000256" key="15">
    <source>
        <dbReference type="HAMAP-Rule" id="MF_01382"/>
    </source>
</evidence>
<dbReference type="InterPro" id="IPR011115">
    <property type="entry name" value="SecA_DEAD"/>
</dbReference>
<dbReference type="Pfam" id="PF02810">
    <property type="entry name" value="SEC-C"/>
    <property type="match status" value="1"/>
</dbReference>
<evidence type="ECO:0000259" key="19">
    <source>
        <dbReference type="PROSITE" id="PS51192"/>
    </source>
</evidence>
<keyword evidence="9" id="KW-0862">Zinc</keyword>
<evidence type="ECO:0000256" key="14">
    <source>
        <dbReference type="ARBA" id="ARBA00023136"/>
    </source>
</evidence>
<dbReference type="GO" id="GO:0005886">
    <property type="term" value="C:plasma membrane"/>
    <property type="evidence" value="ECO:0007669"/>
    <property type="project" value="UniProtKB-SubCell"/>
</dbReference>
<dbReference type="InterPro" id="IPR020937">
    <property type="entry name" value="SecA_CS"/>
</dbReference>
<feature type="region of interest" description="Disordered" evidence="18">
    <location>
        <begin position="853"/>
        <end position="925"/>
    </location>
</feature>
<dbReference type="GO" id="GO:0005829">
    <property type="term" value="C:cytosol"/>
    <property type="evidence" value="ECO:0007669"/>
    <property type="project" value="TreeGrafter"/>
</dbReference>
<dbReference type="SUPFAM" id="SSF81886">
    <property type="entry name" value="Helical scaffold and wing domains of SecA"/>
    <property type="match status" value="1"/>
</dbReference>
<organism evidence="22">
    <name type="scientific">uncultured Rubrobacteraceae bacterium</name>
    <dbReference type="NCBI Taxonomy" id="349277"/>
    <lineage>
        <taxon>Bacteria</taxon>
        <taxon>Bacillati</taxon>
        <taxon>Actinomycetota</taxon>
        <taxon>Rubrobacteria</taxon>
        <taxon>Rubrobacterales</taxon>
        <taxon>Rubrobacteraceae</taxon>
        <taxon>environmental samples</taxon>
    </lineage>
</organism>
<keyword evidence="14 15" id="KW-0472">Membrane</keyword>
<feature type="binding site" evidence="15">
    <location>
        <position position="493"/>
    </location>
    <ligand>
        <name>ATP</name>
        <dbReference type="ChEBI" id="CHEBI:30616"/>
    </ligand>
</feature>
<dbReference type="PANTHER" id="PTHR30612:SF0">
    <property type="entry name" value="CHLOROPLAST PROTEIN-TRANSPORTING ATPASE"/>
    <property type="match status" value="1"/>
</dbReference>
<dbReference type="PROSITE" id="PS51194">
    <property type="entry name" value="HELICASE_CTER"/>
    <property type="match status" value="1"/>
</dbReference>
<gene>
    <name evidence="15" type="primary">secA</name>
    <name evidence="22" type="ORF">AVDCRST_MAG80-244</name>
</gene>
<dbReference type="GO" id="GO:0008564">
    <property type="term" value="F:protein-exporting ATPase activity"/>
    <property type="evidence" value="ECO:0007669"/>
    <property type="project" value="UniProtKB-EC"/>
</dbReference>
<name>A0A6J4PZ16_9ACTN</name>
<evidence type="ECO:0000313" key="22">
    <source>
        <dbReference type="EMBL" id="CAA9426181.1"/>
    </source>
</evidence>
<dbReference type="EMBL" id="CADCVC010000026">
    <property type="protein sequence ID" value="CAA9426181.1"/>
    <property type="molecule type" value="Genomic_DNA"/>
</dbReference>
<evidence type="ECO:0000256" key="10">
    <source>
        <dbReference type="ARBA" id="ARBA00022840"/>
    </source>
</evidence>
<comment type="cofactor">
    <cofactor evidence="1">
        <name>Zn(2+)</name>
        <dbReference type="ChEBI" id="CHEBI:29105"/>
    </cofactor>
</comment>
<comment type="function">
    <text evidence="15">Part of the Sec protein translocase complex. Interacts with the SecYEG preprotein conducting channel. Has a central role in coupling the hydrolysis of ATP to the transfer of proteins into and across the cell membrane, serving as an ATP-driven molecular motor driving the stepwise translocation of polypeptide chains across the membrane.</text>
</comment>
<dbReference type="InterPro" id="IPR004027">
    <property type="entry name" value="SEC_C_motif"/>
</dbReference>
<keyword evidence="17" id="KW-0175">Coiled coil</keyword>
<dbReference type="SUPFAM" id="SSF52540">
    <property type="entry name" value="P-loop containing nucleoside triphosphate hydrolases"/>
    <property type="match status" value="2"/>
</dbReference>
<evidence type="ECO:0000256" key="4">
    <source>
        <dbReference type="ARBA" id="ARBA00022448"/>
    </source>
</evidence>
<dbReference type="Pfam" id="PF07517">
    <property type="entry name" value="SecA_DEAD"/>
    <property type="match status" value="1"/>
</dbReference>
<dbReference type="GO" id="GO:0043952">
    <property type="term" value="P:protein transport by the Sec complex"/>
    <property type="evidence" value="ECO:0007669"/>
    <property type="project" value="TreeGrafter"/>
</dbReference>
<evidence type="ECO:0000256" key="11">
    <source>
        <dbReference type="ARBA" id="ARBA00022927"/>
    </source>
</evidence>
<dbReference type="InterPro" id="IPR044722">
    <property type="entry name" value="SecA_SF2_C"/>
</dbReference>
<evidence type="ECO:0000259" key="21">
    <source>
        <dbReference type="PROSITE" id="PS51196"/>
    </source>
</evidence>
<evidence type="ECO:0000256" key="18">
    <source>
        <dbReference type="SAM" id="MobiDB-lite"/>
    </source>
</evidence>
<dbReference type="NCBIfam" id="NF009538">
    <property type="entry name" value="PRK12904.1"/>
    <property type="match status" value="1"/>
</dbReference>
<feature type="compositionally biased region" description="Low complexity" evidence="18">
    <location>
        <begin position="866"/>
        <end position="890"/>
    </location>
</feature>
<keyword evidence="6 15" id="KW-0963">Cytoplasm</keyword>
<comment type="subunit">
    <text evidence="15">Monomer and homodimer. Part of the essential Sec protein translocation apparatus which comprises SecA, SecYEG and auxiliary proteins SecDF. Other proteins may also be involved.</text>
</comment>
<reference evidence="22" key="1">
    <citation type="submission" date="2020-02" db="EMBL/GenBank/DDBJ databases">
        <authorList>
            <person name="Meier V. D."/>
        </authorList>
    </citation>
    <scope>NUCLEOTIDE SEQUENCE</scope>
    <source>
        <strain evidence="22">AVDCRST_MAG80</strain>
    </source>
</reference>
<dbReference type="Pfam" id="PF07516">
    <property type="entry name" value="SecA_SW"/>
    <property type="match status" value="1"/>
</dbReference>
<dbReference type="InterPro" id="IPR011116">
    <property type="entry name" value="SecA_Wing/Scaffold"/>
</dbReference>
<feature type="domain" description="Helicase C-terminal" evidence="20">
    <location>
        <begin position="419"/>
        <end position="570"/>
    </location>
</feature>
<dbReference type="InterPro" id="IPR011130">
    <property type="entry name" value="SecA_preprotein_X-link_dom"/>
</dbReference>
<dbReference type="PRINTS" id="PR00906">
    <property type="entry name" value="SECA"/>
</dbReference>
<dbReference type="FunFam" id="3.40.50.300:FF:000429">
    <property type="entry name" value="Preprotein translocase subunit SecA"/>
    <property type="match status" value="1"/>
</dbReference>
<dbReference type="Gene3D" id="3.40.50.300">
    <property type="entry name" value="P-loop containing nucleotide triphosphate hydrolases"/>
    <property type="match status" value="3"/>
</dbReference>
<evidence type="ECO:0000256" key="8">
    <source>
        <dbReference type="ARBA" id="ARBA00022741"/>
    </source>
</evidence>
<dbReference type="InterPro" id="IPR027417">
    <property type="entry name" value="P-loop_NTPase"/>
</dbReference>
<comment type="subcellular location">
    <subcellularLocation>
        <location evidence="15">Cell membrane</location>
        <topology evidence="15">Peripheral membrane protein</topology>
        <orientation evidence="15">Cytoplasmic side</orientation>
    </subcellularLocation>
    <subcellularLocation>
        <location evidence="15">Cytoplasm</location>
    </subcellularLocation>
    <subcellularLocation>
        <location evidence="2">Membrane</location>
        <topology evidence="2">Peripheral membrane protein</topology>
    </subcellularLocation>
    <text evidence="15">Distribution is 50-50.</text>
</comment>
<keyword evidence="7" id="KW-0479">Metal-binding</keyword>
<dbReference type="GO" id="GO:0065002">
    <property type="term" value="P:intracellular protein transmembrane transport"/>
    <property type="evidence" value="ECO:0007669"/>
    <property type="project" value="UniProtKB-UniRule"/>
</dbReference>
<dbReference type="FunFam" id="3.40.50.300:FF:000334">
    <property type="entry name" value="Protein translocase subunit SecA"/>
    <property type="match status" value="1"/>
</dbReference>
<dbReference type="CDD" id="cd17928">
    <property type="entry name" value="DEXDc_SecA"/>
    <property type="match status" value="1"/>
</dbReference>
<keyword evidence="12 15" id="KW-1278">Translocase</keyword>
<dbReference type="CDD" id="cd18803">
    <property type="entry name" value="SF2_C_secA"/>
    <property type="match status" value="1"/>
</dbReference>
<dbReference type="PROSITE" id="PS01312">
    <property type="entry name" value="SECA"/>
    <property type="match status" value="1"/>
</dbReference>
<feature type="compositionally biased region" description="Gly residues" evidence="18">
    <location>
        <begin position="911"/>
        <end position="925"/>
    </location>
</feature>
<evidence type="ECO:0000256" key="5">
    <source>
        <dbReference type="ARBA" id="ARBA00022475"/>
    </source>
</evidence>
<evidence type="ECO:0000256" key="17">
    <source>
        <dbReference type="SAM" id="Coils"/>
    </source>
</evidence>
<dbReference type="SMART" id="SM00958">
    <property type="entry name" value="SecA_PP_bind"/>
    <property type="match status" value="1"/>
</dbReference>
<feature type="binding site" evidence="15">
    <location>
        <begin position="104"/>
        <end position="108"/>
    </location>
    <ligand>
        <name>ATP</name>
        <dbReference type="ChEBI" id="CHEBI:30616"/>
    </ligand>
</feature>
<keyword evidence="8 15" id="KW-0547">Nucleotide-binding</keyword>
<keyword evidence="10 15" id="KW-0067">ATP-binding</keyword>
<dbReference type="InterPro" id="IPR014001">
    <property type="entry name" value="Helicase_ATP-bd"/>
</dbReference>
<comment type="catalytic activity">
    <reaction evidence="15">
        <text>ATP + H2O + cellular proteinSide 1 = ADP + phosphate + cellular proteinSide 2.</text>
        <dbReference type="EC" id="7.4.2.8"/>
    </reaction>
</comment>
<dbReference type="GO" id="GO:0006605">
    <property type="term" value="P:protein targeting"/>
    <property type="evidence" value="ECO:0007669"/>
    <property type="project" value="UniProtKB-UniRule"/>
</dbReference>
<keyword evidence="11 15" id="KW-0653">Protein transport</keyword>
<evidence type="ECO:0000256" key="12">
    <source>
        <dbReference type="ARBA" id="ARBA00022967"/>
    </source>
</evidence>
<evidence type="ECO:0000256" key="9">
    <source>
        <dbReference type="ARBA" id="ARBA00022833"/>
    </source>
</evidence>
<dbReference type="AlphaFoldDB" id="A0A6J4PZ16"/>
<keyword evidence="4 15" id="KW-0813">Transport</keyword>
<accession>A0A6J4PZ16</accession>
<keyword evidence="13 15" id="KW-0811">Translocation</keyword>
<feature type="region of interest" description="Disordered" evidence="18">
    <location>
        <begin position="804"/>
        <end position="837"/>
    </location>
</feature>
<dbReference type="InterPro" id="IPR000185">
    <property type="entry name" value="SecA"/>
</dbReference>
<dbReference type="NCBIfam" id="NF006630">
    <property type="entry name" value="PRK09200.1"/>
    <property type="match status" value="1"/>
</dbReference>
<protein>
    <recommendedName>
        <fullName evidence="15 16">Protein translocase subunit SecA</fullName>
        <ecNumber evidence="15">7.4.2.8</ecNumber>
    </recommendedName>
</protein>
<dbReference type="Gene3D" id="3.90.1440.10">
    <property type="entry name" value="SecA, preprotein cross-linking domain"/>
    <property type="match status" value="1"/>
</dbReference>
<comment type="similarity">
    <text evidence="3 15 16">Belongs to the SecA family.</text>
</comment>
<feature type="domain" description="SecA family profile" evidence="21">
    <location>
        <begin position="2"/>
        <end position="571"/>
    </location>
</feature>
<dbReference type="GO" id="GO:0017038">
    <property type="term" value="P:protein import"/>
    <property type="evidence" value="ECO:0007669"/>
    <property type="project" value="InterPro"/>
</dbReference>
<dbReference type="NCBIfam" id="TIGR00963">
    <property type="entry name" value="secA"/>
    <property type="match status" value="1"/>
</dbReference>
<evidence type="ECO:0000256" key="7">
    <source>
        <dbReference type="ARBA" id="ARBA00022723"/>
    </source>
</evidence>
<dbReference type="InterPro" id="IPR014018">
    <property type="entry name" value="SecA_motor_DEAD"/>
</dbReference>
<dbReference type="InterPro" id="IPR036670">
    <property type="entry name" value="SecA_X-link_sf"/>
</dbReference>